<reference evidence="3 4" key="1">
    <citation type="submission" date="2015-09" db="EMBL/GenBank/DDBJ databases">
        <authorList>
            <consortium name="Swine Surveillance"/>
        </authorList>
    </citation>
    <scope>NUCLEOTIDE SEQUENCE [LARGE SCALE GENOMIC DNA]</scope>
    <source>
        <strain evidence="3 4">CECT 4357</strain>
    </source>
</reference>
<sequence>MSDPKKSPENSEDHPATIEDAVVVETSEDPEISVSSEDTPQDSATDEGTVGTEETDTPDTDEDETLETSDSTDAQDPDVPETADDPVADEIVENAIADAAPEPVVVRKGGFWPALLGGVIAAGIGAGGALYLFPEGISGSDAVTQLQTQTESSLATQAKRVDDLAAQVDAIKVPPDLSAELTKVSQSVSETTAQLQQLATQISGYEDRLTNLEKRPITEFASKEAVDAYERELQALQAAMAKQRGEIEDMLAAAEAKEASAAQSARTTALRGAVAQLQVALDTGGSFSETLNELEQAGVVVPDILTRLADGAPSLITLQDSFPQAARAALKASRETETRGGAVKFLRDQLGVRSLAPREGGDADAILSRAEAALKAGHLADAMAELQALPEQGRVELTDWMAQATARADALAAAAALRQQVMSN</sequence>
<organism evidence="3 4">
    <name type="scientific">Thalassovita gelatinovora</name>
    <name type="common">Thalassobius gelatinovorus</name>
    <dbReference type="NCBI Taxonomy" id="53501"/>
    <lineage>
        <taxon>Bacteria</taxon>
        <taxon>Pseudomonadati</taxon>
        <taxon>Pseudomonadota</taxon>
        <taxon>Alphaproteobacteria</taxon>
        <taxon>Rhodobacterales</taxon>
        <taxon>Roseobacteraceae</taxon>
        <taxon>Thalassovita</taxon>
    </lineage>
</organism>
<accession>A0A0P1FVB0</accession>
<protein>
    <recommendedName>
        <fullName evidence="5">Mitochondrial inner membrane protein</fullName>
    </recommendedName>
</protein>
<keyword evidence="1" id="KW-0175">Coiled coil</keyword>
<evidence type="ECO:0008006" key="5">
    <source>
        <dbReference type="Google" id="ProtNLM"/>
    </source>
</evidence>
<dbReference type="AlphaFoldDB" id="A0A0P1FVB0"/>
<feature type="compositionally biased region" description="Acidic residues" evidence="2">
    <location>
        <begin position="53"/>
        <end position="67"/>
    </location>
</feature>
<dbReference type="RefSeq" id="WP_139193572.1">
    <property type="nucleotide sequence ID" value="NZ_CP051181.1"/>
</dbReference>
<evidence type="ECO:0000313" key="3">
    <source>
        <dbReference type="EMBL" id="CUH65053.1"/>
    </source>
</evidence>
<dbReference type="Gene3D" id="1.10.287.1490">
    <property type="match status" value="1"/>
</dbReference>
<feature type="compositionally biased region" description="Polar residues" evidence="2">
    <location>
        <begin position="33"/>
        <end position="43"/>
    </location>
</feature>
<dbReference type="Proteomes" id="UP000051587">
    <property type="component" value="Unassembled WGS sequence"/>
</dbReference>
<feature type="compositionally biased region" description="Basic and acidic residues" evidence="2">
    <location>
        <begin position="1"/>
        <end position="17"/>
    </location>
</feature>
<name>A0A0P1FVB0_THAGE</name>
<keyword evidence="4" id="KW-1185">Reference proteome</keyword>
<feature type="region of interest" description="Disordered" evidence="2">
    <location>
        <begin position="1"/>
        <end position="84"/>
    </location>
</feature>
<gene>
    <name evidence="3" type="ORF">TG4357_01654</name>
</gene>
<feature type="coiled-coil region" evidence="1">
    <location>
        <begin position="188"/>
        <end position="253"/>
    </location>
</feature>
<evidence type="ECO:0000313" key="4">
    <source>
        <dbReference type="Proteomes" id="UP000051587"/>
    </source>
</evidence>
<dbReference type="EMBL" id="CYSA01000015">
    <property type="protein sequence ID" value="CUH65053.1"/>
    <property type="molecule type" value="Genomic_DNA"/>
</dbReference>
<dbReference type="STRING" id="53501.SAMN04488043_10221"/>
<evidence type="ECO:0000256" key="1">
    <source>
        <dbReference type="SAM" id="Coils"/>
    </source>
</evidence>
<evidence type="ECO:0000256" key="2">
    <source>
        <dbReference type="SAM" id="MobiDB-lite"/>
    </source>
</evidence>
<dbReference type="OrthoDB" id="7659420at2"/>
<feature type="compositionally biased region" description="Acidic residues" evidence="2">
    <location>
        <begin position="73"/>
        <end position="84"/>
    </location>
</feature>
<proteinExistence type="predicted"/>